<protein>
    <submittedName>
        <fullName evidence="2">Uncharacterized protein</fullName>
    </submittedName>
</protein>
<proteinExistence type="predicted"/>
<dbReference type="EMBL" id="CABPRJ010000958">
    <property type="protein sequence ID" value="VVC32723.1"/>
    <property type="molecule type" value="Genomic_DNA"/>
</dbReference>
<feature type="region of interest" description="Disordered" evidence="1">
    <location>
        <begin position="64"/>
        <end position="134"/>
    </location>
</feature>
<gene>
    <name evidence="2" type="ORF">CINCED_3A013172</name>
</gene>
<accession>A0A5E4MKI4</accession>
<dbReference type="AlphaFoldDB" id="A0A5E4MKI4"/>
<keyword evidence="3" id="KW-1185">Reference proteome</keyword>
<evidence type="ECO:0000313" key="2">
    <source>
        <dbReference type="EMBL" id="VVC32723.1"/>
    </source>
</evidence>
<sequence>MKLYYTDNLRFFLELKKISVLFTMCIQRDKDDPGDIVFPYPLLEFIDLTELTEDEVLNINLNDRNEANWNPYNPLPSSDEDEPEVINNDDDDDDDDDEDDDEDDDDNNSVRNTEPDITDDSSNETNQLQDINPPIIPRSIREIHFEINPIQDFRHFELNVPQILMSMSRISHELFEDTHPPSP</sequence>
<name>A0A5E4MKI4_9HEMI</name>
<dbReference type="Proteomes" id="UP000325440">
    <property type="component" value="Unassembled WGS sequence"/>
</dbReference>
<evidence type="ECO:0000313" key="3">
    <source>
        <dbReference type="Proteomes" id="UP000325440"/>
    </source>
</evidence>
<dbReference type="OrthoDB" id="6627507at2759"/>
<organism evidence="2 3">
    <name type="scientific">Cinara cedri</name>
    <dbReference type="NCBI Taxonomy" id="506608"/>
    <lineage>
        <taxon>Eukaryota</taxon>
        <taxon>Metazoa</taxon>
        <taxon>Ecdysozoa</taxon>
        <taxon>Arthropoda</taxon>
        <taxon>Hexapoda</taxon>
        <taxon>Insecta</taxon>
        <taxon>Pterygota</taxon>
        <taxon>Neoptera</taxon>
        <taxon>Paraneoptera</taxon>
        <taxon>Hemiptera</taxon>
        <taxon>Sternorrhyncha</taxon>
        <taxon>Aphidomorpha</taxon>
        <taxon>Aphidoidea</taxon>
        <taxon>Aphididae</taxon>
        <taxon>Lachninae</taxon>
        <taxon>Cinara</taxon>
    </lineage>
</organism>
<evidence type="ECO:0000256" key="1">
    <source>
        <dbReference type="SAM" id="MobiDB-lite"/>
    </source>
</evidence>
<reference evidence="2 3" key="1">
    <citation type="submission" date="2019-08" db="EMBL/GenBank/DDBJ databases">
        <authorList>
            <person name="Alioto T."/>
            <person name="Alioto T."/>
            <person name="Gomez Garrido J."/>
        </authorList>
    </citation>
    <scope>NUCLEOTIDE SEQUENCE [LARGE SCALE GENOMIC DNA]</scope>
</reference>
<feature type="compositionally biased region" description="Acidic residues" evidence="1">
    <location>
        <begin position="78"/>
        <end position="107"/>
    </location>
</feature>